<dbReference type="InterPro" id="IPR029001">
    <property type="entry name" value="ITPase-like_fam"/>
</dbReference>
<reference evidence="10 11" key="1">
    <citation type="submission" date="2011-02" db="EMBL/GenBank/DDBJ databases">
        <authorList>
            <person name="Weinstock G."/>
            <person name="Sodergren E."/>
            <person name="Clifton S."/>
            <person name="Fulton L."/>
            <person name="Fulton B."/>
            <person name="Courtney L."/>
            <person name="Fronick C."/>
            <person name="Harrison M."/>
            <person name="Strong C."/>
            <person name="Farmer C."/>
            <person name="Delahaunty K."/>
            <person name="Markovic C."/>
            <person name="Hall O."/>
            <person name="Minx P."/>
            <person name="Tomlinson C."/>
            <person name="Mitreva M."/>
            <person name="Hou S."/>
            <person name="Chen J."/>
            <person name="Wollam A."/>
            <person name="Pepin K.H."/>
            <person name="Johnson M."/>
            <person name="Bhonagiri V."/>
            <person name="Zhang X."/>
            <person name="Suruliraj S."/>
            <person name="Warren W."/>
            <person name="Chinwalla A."/>
            <person name="Mardis E.R."/>
            <person name="Wilson R.K."/>
        </authorList>
    </citation>
    <scope>NUCLEOTIDE SEQUENCE [LARGE SCALE GENOMIC DNA]</scope>
    <source>
        <strain evidence="10 11">YIT 11841</strain>
    </source>
</reference>
<feature type="site" description="Important for substrate specificity" evidence="9">
    <location>
        <position position="91"/>
    </location>
</feature>
<dbReference type="GO" id="GO:0036218">
    <property type="term" value="F:dTTP diphosphatase activity"/>
    <property type="evidence" value="ECO:0007669"/>
    <property type="project" value="RHEA"/>
</dbReference>
<evidence type="ECO:0000256" key="7">
    <source>
        <dbReference type="ARBA" id="ARBA00053369"/>
    </source>
</evidence>
<keyword evidence="5 9" id="KW-0546">Nucleotide metabolism</keyword>
<dbReference type="PANTHER" id="PTHR43213:SF5">
    <property type="entry name" value="BIFUNCTIONAL DTTP_UTP PYROPHOSPHATASE_METHYLTRANSFERASE PROTEIN-RELATED"/>
    <property type="match status" value="1"/>
</dbReference>
<dbReference type="CDD" id="cd00555">
    <property type="entry name" value="Maf"/>
    <property type="match status" value="1"/>
</dbReference>
<keyword evidence="11" id="KW-1185">Reference proteome</keyword>
<feature type="active site" description="Proton acceptor" evidence="9">
    <location>
        <position position="90"/>
    </location>
</feature>
<evidence type="ECO:0000313" key="10">
    <source>
        <dbReference type="EMBL" id="EGG55233.1"/>
    </source>
</evidence>
<feature type="site" description="Important for substrate specificity" evidence="9">
    <location>
        <position position="31"/>
    </location>
</feature>
<dbReference type="PANTHER" id="PTHR43213">
    <property type="entry name" value="BIFUNCTIONAL DTTP/UTP PYROPHOSPHATASE/METHYLTRANSFERASE PROTEIN-RELATED"/>
    <property type="match status" value="1"/>
</dbReference>
<dbReference type="eggNOG" id="COG0424">
    <property type="taxonomic scope" value="Bacteria"/>
</dbReference>
<evidence type="ECO:0000313" key="11">
    <source>
        <dbReference type="Proteomes" id="UP000005546"/>
    </source>
</evidence>
<evidence type="ECO:0000256" key="5">
    <source>
        <dbReference type="ARBA" id="ARBA00023080"/>
    </source>
</evidence>
<proteinExistence type="inferred from homology"/>
<comment type="cofactor">
    <cofactor evidence="1 9">
        <name>a divalent metal cation</name>
        <dbReference type="ChEBI" id="CHEBI:60240"/>
    </cofactor>
</comment>
<comment type="similarity">
    <text evidence="8">Belongs to the Maf family. YceF subfamily.</text>
</comment>
<dbReference type="InterPro" id="IPR003697">
    <property type="entry name" value="Maf-like"/>
</dbReference>
<comment type="caution">
    <text evidence="9">Lacks conserved residue(s) required for the propagation of feature annotation.</text>
</comment>
<dbReference type="EC" id="3.6.1.9" evidence="9"/>
<sequence>MKRLLVGSKTMENMLENLKKYRLVLASNSPRRKELLAGLDVDYEVRVLPGIDESYPDWLSGEEIPQYISRKKAEAYEAIMQPDELIITADTIVWTDGKVLGKPKDEAEAKDMLRRLSGRTHQVITGVTLVTVGKKKTFATVSEVTFDELSDEEIEYYVAHYRPMDKAGAYGIQEWIGYVGVSSLSGSYFNVMGLPVQRLYKELKTL</sequence>
<dbReference type="OrthoDB" id="9807767at2"/>
<keyword evidence="3 9" id="KW-0963">Cytoplasm</keyword>
<comment type="function">
    <text evidence="7">Nucleoside triphosphate pyrophosphatase that hydrolyzes 7-methyl-GTP (m(7)GTP). May have a dual role in cell division arrest and in preventing the incorporation of modified nucleotides into cellular nucleic acids.</text>
</comment>
<name>F3QSE6_9BACT</name>
<accession>F3QSE6</accession>
<dbReference type="FunFam" id="3.90.950.10:FF:000005">
    <property type="entry name" value="7-methyl-GTP pyrophosphatase"/>
    <property type="match status" value="1"/>
</dbReference>
<organism evidence="10 11">
    <name type="scientific">Paraprevotella xylaniphila YIT 11841</name>
    <dbReference type="NCBI Taxonomy" id="762982"/>
    <lineage>
        <taxon>Bacteria</taxon>
        <taxon>Pseudomonadati</taxon>
        <taxon>Bacteroidota</taxon>
        <taxon>Bacteroidia</taxon>
        <taxon>Bacteroidales</taxon>
        <taxon>Prevotellaceae</taxon>
        <taxon>Paraprevotella</taxon>
    </lineage>
</organism>
<comment type="catalytic activity">
    <reaction evidence="9">
        <text>dTTP + H2O = dTMP + diphosphate + H(+)</text>
        <dbReference type="Rhea" id="RHEA:28534"/>
        <dbReference type="ChEBI" id="CHEBI:15377"/>
        <dbReference type="ChEBI" id="CHEBI:15378"/>
        <dbReference type="ChEBI" id="CHEBI:33019"/>
        <dbReference type="ChEBI" id="CHEBI:37568"/>
        <dbReference type="ChEBI" id="CHEBI:63528"/>
        <dbReference type="EC" id="3.6.1.9"/>
    </reaction>
</comment>
<comment type="similarity">
    <text evidence="9">Belongs to the Maf family. YhdE subfamily.</text>
</comment>
<dbReference type="PIRSF" id="PIRSF006305">
    <property type="entry name" value="Maf"/>
    <property type="match status" value="1"/>
</dbReference>
<dbReference type="HAMAP" id="MF_00528">
    <property type="entry name" value="Maf"/>
    <property type="match status" value="1"/>
</dbReference>
<feature type="site" description="Important for substrate specificity" evidence="9">
    <location>
        <position position="173"/>
    </location>
</feature>
<evidence type="ECO:0000256" key="9">
    <source>
        <dbReference type="HAMAP-Rule" id="MF_00528"/>
    </source>
</evidence>
<dbReference type="Pfam" id="PF02545">
    <property type="entry name" value="Maf"/>
    <property type="match status" value="1"/>
</dbReference>
<comment type="function">
    <text evidence="9">Nucleoside triphosphate pyrophosphatase that hydrolyzes dTTP and UTP. May have a dual role in cell division arrest and in preventing the incorporation of modified nucleotides into cellular nucleic acids.</text>
</comment>
<protein>
    <recommendedName>
        <fullName evidence="9">dTTP/UTP pyrophosphatase</fullName>
        <shortName evidence="9">dTTPase/UTPase</shortName>
        <ecNumber evidence="9">3.6.1.9</ecNumber>
    </recommendedName>
    <alternativeName>
        <fullName evidence="9">Nucleoside triphosphate pyrophosphatase</fullName>
    </alternativeName>
    <alternativeName>
        <fullName evidence="9">Nucleotide pyrophosphatase</fullName>
        <shortName evidence="9">Nucleotide PPase</shortName>
    </alternativeName>
</protein>
<dbReference type="STRING" id="762982.HMPREF9442_01104"/>
<dbReference type="HOGENOM" id="CLU_040416_0_0_10"/>
<comment type="subcellular location">
    <subcellularLocation>
        <location evidence="2 9">Cytoplasm</location>
    </subcellularLocation>
</comment>
<dbReference type="GO" id="GO:0036221">
    <property type="term" value="F:UTP diphosphatase activity"/>
    <property type="evidence" value="ECO:0007669"/>
    <property type="project" value="RHEA"/>
</dbReference>
<dbReference type="EMBL" id="AFBR01000028">
    <property type="protein sequence ID" value="EGG55233.1"/>
    <property type="molecule type" value="Genomic_DNA"/>
</dbReference>
<evidence type="ECO:0000256" key="8">
    <source>
        <dbReference type="ARBA" id="ARBA00060749"/>
    </source>
</evidence>
<comment type="catalytic activity">
    <reaction evidence="9">
        <text>UTP + H2O = UMP + diphosphate + H(+)</text>
        <dbReference type="Rhea" id="RHEA:29395"/>
        <dbReference type="ChEBI" id="CHEBI:15377"/>
        <dbReference type="ChEBI" id="CHEBI:15378"/>
        <dbReference type="ChEBI" id="CHEBI:33019"/>
        <dbReference type="ChEBI" id="CHEBI:46398"/>
        <dbReference type="ChEBI" id="CHEBI:57865"/>
        <dbReference type="EC" id="3.6.1.9"/>
    </reaction>
</comment>
<dbReference type="SUPFAM" id="SSF52972">
    <property type="entry name" value="ITPase-like"/>
    <property type="match status" value="1"/>
</dbReference>
<evidence type="ECO:0000256" key="1">
    <source>
        <dbReference type="ARBA" id="ARBA00001968"/>
    </source>
</evidence>
<dbReference type="AlphaFoldDB" id="F3QSE6"/>
<keyword evidence="4 9" id="KW-0378">Hydrolase</keyword>
<gene>
    <name evidence="10" type="ORF">HMPREF9442_01104</name>
</gene>
<dbReference type="Gene3D" id="3.90.950.10">
    <property type="match status" value="1"/>
</dbReference>
<dbReference type="GO" id="GO:0005737">
    <property type="term" value="C:cytoplasm"/>
    <property type="evidence" value="ECO:0007669"/>
    <property type="project" value="UniProtKB-SubCell"/>
</dbReference>
<dbReference type="Proteomes" id="UP000005546">
    <property type="component" value="Unassembled WGS sequence"/>
</dbReference>
<evidence type="ECO:0000256" key="2">
    <source>
        <dbReference type="ARBA" id="ARBA00004496"/>
    </source>
</evidence>
<evidence type="ECO:0000256" key="3">
    <source>
        <dbReference type="ARBA" id="ARBA00022490"/>
    </source>
</evidence>
<evidence type="ECO:0000256" key="6">
    <source>
        <dbReference type="ARBA" id="ARBA00050213"/>
    </source>
</evidence>
<comment type="catalytic activity">
    <reaction evidence="6">
        <text>N(7)-methyl-GTP + H2O = N(7)-methyl-GMP + diphosphate + H(+)</text>
        <dbReference type="Rhea" id="RHEA:58744"/>
        <dbReference type="ChEBI" id="CHEBI:15377"/>
        <dbReference type="ChEBI" id="CHEBI:15378"/>
        <dbReference type="ChEBI" id="CHEBI:33019"/>
        <dbReference type="ChEBI" id="CHEBI:58285"/>
        <dbReference type="ChEBI" id="CHEBI:87133"/>
    </reaction>
</comment>
<comment type="caution">
    <text evidence="10">The sequence shown here is derived from an EMBL/GenBank/DDBJ whole genome shotgun (WGS) entry which is preliminary data.</text>
</comment>
<dbReference type="GO" id="GO:0009117">
    <property type="term" value="P:nucleotide metabolic process"/>
    <property type="evidence" value="ECO:0007669"/>
    <property type="project" value="UniProtKB-KW"/>
</dbReference>
<dbReference type="NCBIfam" id="TIGR00172">
    <property type="entry name" value="maf"/>
    <property type="match status" value="1"/>
</dbReference>
<evidence type="ECO:0000256" key="4">
    <source>
        <dbReference type="ARBA" id="ARBA00022801"/>
    </source>
</evidence>